<evidence type="ECO:0000313" key="3">
    <source>
        <dbReference type="Proteomes" id="UP001142055"/>
    </source>
</evidence>
<evidence type="ECO:0008006" key="4">
    <source>
        <dbReference type="Google" id="ProtNLM"/>
    </source>
</evidence>
<dbReference type="PANTHER" id="PTHR13283">
    <property type="entry name" value="KREV INTERACTION TRAPPED 1-RELATED"/>
    <property type="match status" value="1"/>
</dbReference>
<dbReference type="Proteomes" id="UP001142055">
    <property type="component" value="Chromosome 3"/>
</dbReference>
<dbReference type="PANTHER" id="PTHR13283:SF10">
    <property type="entry name" value="FERM DOMAIN-CONTAINING PROTEIN 8"/>
    <property type="match status" value="1"/>
</dbReference>
<protein>
    <recommendedName>
        <fullName evidence="4">FERM domain-containing protein</fullName>
    </recommendedName>
</protein>
<dbReference type="AlphaFoldDB" id="A0A9Q0M1Q7"/>
<accession>A0A9Q0M1Q7</accession>
<dbReference type="Gene3D" id="3.10.20.90">
    <property type="entry name" value="Phosphatidylinositol 3-kinase Catalytic Subunit, Chain A, domain 1"/>
    <property type="match status" value="1"/>
</dbReference>
<evidence type="ECO:0000256" key="1">
    <source>
        <dbReference type="SAM" id="MobiDB-lite"/>
    </source>
</evidence>
<dbReference type="InterPro" id="IPR051594">
    <property type="entry name" value="KRIT1/FRMD8"/>
</dbReference>
<name>A0A9Q0M1Q7_BLOTA</name>
<dbReference type="EMBL" id="JAPWDV010000003">
    <property type="protein sequence ID" value="KAJ6217267.1"/>
    <property type="molecule type" value="Genomic_DNA"/>
</dbReference>
<dbReference type="OrthoDB" id="2142533at2759"/>
<dbReference type="InterPro" id="IPR011993">
    <property type="entry name" value="PH-like_dom_sf"/>
</dbReference>
<sequence length="443" mass="51986">MADEEAITVRLDEVQLESSENDILKIFLSDDTVEIFKNVRLSNTDKTAENILELVYKRLNTQRSTNKDEQPPYIDSEDENEEEDYDEAQRNMFIKCFGLWVCGKNLCLQLMPEHSVCQTYTTMQTMVKDMFVHESRPTKFSDQIIFCLKRNGFSDYDDCKITNKVWLKLLYHEARVNIKNNIYPLMWVHCNDDKEKDNSKKLKPKKSIDKMLDIAIIENAIEKKVNTGETDSLSDSQLNLVLTAKTVNKELKYQNSIKKHLLVRRVSKCALKRQNSNQSESSIPDYEKMTLRKLYQTYLSICQKYLDCYGGFIFEGQMERGLIDSLTHNQYYDKQIAIIINRKGLHLINLQCPKVESYEFKTLKYGILIPNTKKSLHQTFYIQNDRKKLVQIFTYHSKYIDKTIKTFVEMQTRNNNRKTNCSKSAYSPQIMAEQNRPIALESN</sequence>
<proteinExistence type="predicted"/>
<feature type="region of interest" description="Disordered" evidence="1">
    <location>
        <begin position="63"/>
        <end position="82"/>
    </location>
</feature>
<gene>
    <name evidence="2" type="ORF">RDWZM_008424</name>
</gene>
<reference evidence="2" key="1">
    <citation type="submission" date="2022-12" db="EMBL/GenBank/DDBJ databases">
        <title>Genome assemblies of Blomia tropicalis.</title>
        <authorList>
            <person name="Cui Y."/>
        </authorList>
    </citation>
    <scope>NUCLEOTIDE SEQUENCE</scope>
    <source>
        <tissue evidence="2">Adult mites</tissue>
    </source>
</reference>
<organism evidence="2 3">
    <name type="scientific">Blomia tropicalis</name>
    <name type="common">Mite</name>
    <dbReference type="NCBI Taxonomy" id="40697"/>
    <lineage>
        <taxon>Eukaryota</taxon>
        <taxon>Metazoa</taxon>
        <taxon>Ecdysozoa</taxon>
        <taxon>Arthropoda</taxon>
        <taxon>Chelicerata</taxon>
        <taxon>Arachnida</taxon>
        <taxon>Acari</taxon>
        <taxon>Acariformes</taxon>
        <taxon>Sarcoptiformes</taxon>
        <taxon>Astigmata</taxon>
        <taxon>Glycyphagoidea</taxon>
        <taxon>Echimyopodidae</taxon>
        <taxon>Blomia</taxon>
    </lineage>
</organism>
<dbReference type="Gene3D" id="2.30.29.30">
    <property type="entry name" value="Pleckstrin-homology domain (PH domain)/Phosphotyrosine-binding domain (PTB)"/>
    <property type="match status" value="1"/>
</dbReference>
<evidence type="ECO:0000313" key="2">
    <source>
        <dbReference type="EMBL" id="KAJ6217267.1"/>
    </source>
</evidence>
<dbReference type="GO" id="GO:0005886">
    <property type="term" value="C:plasma membrane"/>
    <property type="evidence" value="ECO:0007669"/>
    <property type="project" value="TreeGrafter"/>
</dbReference>
<keyword evidence="3" id="KW-1185">Reference proteome</keyword>
<comment type="caution">
    <text evidence="2">The sequence shown here is derived from an EMBL/GenBank/DDBJ whole genome shotgun (WGS) entry which is preliminary data.</text>
</comment>